<evidence type="ECO:0000256" key="10">
    <source>
        <dbReference type="ARBA" id="ARBA00026227"/>
    </source>
</evidence>
<evidence type="ECO:0000256" key="8">
    <source>
        <dbReference type="ARBA" id="ARBA00023242"/>
    </source>
</evidence>
<evidence type="ECO:0000256" key="1">
    <source>
        <dbReference type="ARBA" id="ARBA00004567"/>
    </source>
</evidence>
<sequence>MQFVTQEKTSRRSFIINFSPREQTILANAARISPQVRGPTIGPNAIDLDSLTDTLGQLAISPTVEEPPEDVGRPKKPPNLKQYIEDISHARTVKKFEKERKDAVQKEVQERMTRTRIKQSDVEAIYENAQINLQRKLATQTEEIEQKVQEALVEHERNNRIEDEELREAAAASQKRVESQKLKLKQMQEKQKITTCIVALKEGQVKFSEHYNKFARTLMSIDQAQRANYTAFHAKGTSLITMYEQTIKSISAGNITDDAVKIIEGLVDEVQKLQEELIARMADDAKEVQAQQQAQQQAPVAAKPLVDQPDARQNVQGLSQCNSSYNQEKYTLLKNLLDCYDRDTEPLLNDGALRQFRLNCTKVINANVNRISGHNASHLMDKYNNLVSILSGNPTMCGDEQINVAAHPLGIKFCTVLLVRKIIDQANTLAGNAVFPFAAVIVAVWQRFPEFGNIFLAQVYRACPYLVPYFVPQREGQSMEDYSRELGYKIAADGTRETEETYLKRIGSIARLYAAVIITKSRKGETQMNPHDLKNAWRWLTNILNMPPLPYICSTILLEVLQIVGYDMVRTYGKQFQKVMVLIQKQYLPRLQTVEEGGPLVRLEELLARGRFEEHTAEVLVQDWW</sequence>
<keyword evidence="8" id="KW-0539">Nucleus</keyword>
<dbReference type="GO" id="GO:0005737">
    <property type="term" value="C:cytoplasm"/>
    <property type="evidence" value="ECO:0007669"/>
    <property type="project" value="TreeGrafter"/>
</dbReference>
<keyword evidence="13" id="KW-0175">Coiled coil</keyword>
<comment type="subcellular location">
    <subcellularLocation>
        <location evidence="1">Nucleus</location>
        <location evidence="1">Nuclear pore complex</location>
    </subcellularLocation>
</comment>
<organism evidence="14">
    <name type="scientific">Nyssomyia neivai</name>
    <dbReference type="NCBI Taxonomy" id="330878"/>
    <lineage>
        <taxon>Eukaryota</taxon>
        <taxon>Metazoa</taxon>
        <taxon>Ecdysozoa</taxon>
        <taxon>Arthropoda</taxon>
        <taxon>Hexapoda</taxon>
        <taxon>Insecta</taxon>
        <taxon>Pterygota</taxon>
        <taxon>Neoptera</taxon>
        <taxon>Endopterygota</taxon>
        <taxon>Diptera</taxon>
        <taxon>Nematocera</taxon>
        <taxon>Psychodoidea</taxon>
        <taxon>Psychodidae</taxon>
        <taxon>Nyssomyia</taxon>
    </lineage>
</organism>
<dbReference type="GO" id="GO:0016973">
    <property type="term" value="P:poly(A)+ mRNA export from nucleus"/>
    <property type="evidence" value="ECO:0007669"/>
    <property type="project" value="InterPro"/>
</dbReference>
<evidence type="ECO:0000256" key="4">
    <source>
        <dbReference type="ARBA" id="ARBA00022816"/>
    </source>
</evidence>
<evidence type="ECO:0000256" key="13">
    <source>
        <dbReference type="SAM" id="Coils"/>
    </source>
</evidence>
<dbReference type="EMBL" id="GFDF01008478">
    <property type="protein sequence ID" value="JAV05606.1"/>
    <property type="molecule type" value="Transcribed_RNA"/>
</dbReference>
<dbReference type="GO" id="GO:0044614">
    <property type="term" value="C:nuclear pore cytoplasmic filaments"/>
    <property type="evidence" value="ECO:0007669"/>
    <property type="project" value="TreeGrafter"/>
</dbReference>
<evidence type="ECO:0000256" key="5">
    <source>
        <dbReference type="ARBA" id="ARBA00022927"/>
    </source>
</evidence>
<keyword evidence="6" id="KW-0811">Translocation</keyword>
<keyword evidence="7" id="KW-0906">Nuclear pore complex</keyword>
<dbReference type="AlphaFoldDB" id="A0A1L8DGM7"/>
<dbReference type="GO" id="GO:0015031">
    <property type="term" value="P:protein transport"/>
    <property type="evidence" value="ECO:0007669"/>
    <property type="project" value="UniProtKB-KW"/>
</dbReference>
<evidence type="ECO:0000256" key="6">
    <source>
        <dbReference type="ARBA" id="ARBA00023010"/>
    </source>
</evidence>
<dbReference type="PANTHER" id="PTHR12960:SF0">
    <property type="entry name" value="MRNA EXPORT FACTOR GLE1"/>
    <property type="match status" value="1"/>
</dbReference>
<comment type="function">
    <text evidence="9">Required for the export of mRNAs containing poly(A) tails from the nucleus into the cytoplasm. May be involved in the terminal step of the mRNA transport through the nuclear pore complex (NPC).</text>
</comment>
<evidence type="ECO:0000256" key="11">
    <source>
        <dbReference type="ARBA" id="ARBA00029983"/>
    </source>
</evidence>
<dbReference type="GO" id="GO:0031369">
    <property type="term" value="F:translation initiation factor binding"/>
    <property type="evidence" value="ECO:0007669"/>
    <property type="project" value="TreeGrafter"/>
</dbReference>
<evidence type="ECO:0000313" key="14">
    <source>
        <dbReference type="EMBL" id="JAV05606.1"/>
    </source>
</evidence>
<dbReference type="Pfam" id="PF07817">
    <property type="entry name" value="GLE1"/>
    <property type="match status" value="1"/>
</dbReference>
<proteinExistence type="inferred from homology"/>
<comment type="similarity">
    <text evidence="2">Belongs to the GLE1 family.</text>
</comment>
<keyword evidence="4" id="KW-0509">mRNA transport</keyword>
<dbReference type="Gene3D" id="1.25.40.510">
    <property type="entry name" value="GLE1-like"/>
    <property type="match status" value="1"/>
</dbReference>
<accession>A0A1L8DGM7</accession>
<protein>
    <recommendedName>
        <fullName evidence="10">mRNA export factor GLE1</fullName>
    </recommendedName>
    <alternativeName>
        <fullName evidence="12">GLE1 RNA export mediator</fullName>
    </alternativeName>
    <alternativeName>
        <fullName evidence="11">Nucleoporin GLE1</fullName>
    </alternativeName>
</protein>
<dbReference type="GO" id="GO:0005543">
    <property type="term" value="F:phospholipid binding"/>
    <property type="evidence" value="ECO:0007669"/>
    <property type="project" value="TreeGrafter"/>
</dbReference>
<feature type="coiled-coil region" evidence="13">
    <location>
        <begin position="130"/>
        <end position="190"/>
    </location>
</feature>
<evidence type="ECO:0000256" key="7">
    <source>
        <dbReference type="ARBA" id="ARBA00023132"/>
    </source>
</evidence>
<name>A0A1L8DGM7_9DIPT</name>
<dbReference type="PANTHER" id="PTHR12960">
    <property type="entry name" value="GLE-1-RELATED"/>
    <property type="match status" value="1"/>
</dbReference>
<keyword evidence="3" id="KW-0813">Transport</keyword>
<dbReference type="InterPro" id="IPR038506">
    <property type="entry name" value="GLE1-like_sf"/>
</dbReference>
<evidence type="ECO:0000256" key="9">
    <source>
        <dbReference type="ARBA" id="ARBA00024680"/>
    </source>
</evidence>
<dbReference type="InterPro" id="IPR012476">
    <property type="entry name" value="GLE1"/>
</dbReference>
<reference evidence="14" key="1">
    <citation type="submission" date="2016-12" db="EMBL/GenBank/DDBJ databases">
        <title>An insight into the sialome and mialome of the sand fly, Nyssomyia neivai.</title>
        <authorList>
            <person name="Sebastian V."/>
            <person name="Goulart T.M."/>
            <person name="Oliveira W."/>
            <person name="Calvo E."/>
            <person name="Oliveira L.F."/>
            <person name="Pinto M.C."/>
            <person name="Rosselino A.M."/>
            <person name="Ribeiro J.M."/>
        </authorList>
    </citation>
    <scope>NUCLEOTIDE SEQUENCE</scope>
</reference>
<dbReference type="GO" id="GO:0000822">
    <property type="term" value="F:inositol hexakisphosphate binding"/>
    <property type="evidence" value="ECO:0007669"/>
    <property type="project" value="TreeGrafter"/>
</dbReference>
<evidence type="ECO:0000256" key="12">
    <source>
        <dbReference type="ARBA" id="ARBA00030897"/>
    </source>
</evidence>
<evidence type="ECO:0000256" key="2">
    <source>
        <dbReference type="ARBA" id="ARBA00011056"/>
    </source>
</evidence>
<evidence type="ECO:0000256" key="3">
    <source>
        <dbReference type="ARBA" id="ARBA00022448"/>
    </source>
</evidence>
<keyword evidence="5" id="KW-0653">Protein transport</keyword>